<protein>
    <submittedName>
        <fullName evidence="1">Uncharacterized protein</fullName>
    </submittedName>
</protein>
<name>A0ACC3DQK0_9PEZI</name>
<dbReference type="Proteomes" id="UP001186974">
    <property type="component" value="Unassembled WGS sequence"/>
</dbReference>
<evidence type="ECO:0000313" key="2">
    <source>
        <dbReference type="Proteomes" id="UP001186974"/>
    </source>
</evidence>
<reference evidence="1" key="1">
    <citation type="submission" date="2024-09" db="EMBL/GenBank/DDBJ databases">
        <title>Black Yeasts Isolated from many extreme environments.</title>
        <authorList>
            <person name="Coleine C."/>
            <person name="Stajich J.E."/>
            <person name="Selbmann L."/>
        </authorList>
    </citation>
    <scope>NUCLEOTIDE SEQUENCE</scope>
    <source>
        <strain evidence="1">CCFEE 5737</strain>
    </source>
</reference>
<comment type="caution">
    <text evidence="1">The sequence shown here is derived from an EMBL/GenBank/DDBJ whole genome shotgun (WGS) entry which is preliminary data.</text>
</comment>
<sequence length="208" mass="23126">MLAQSLPTRLMTFFTKYPPPPSILQGASATTATSQTPSAAATTERQPSEAVEIASTTSSSDPNASHAETTTTTVDSRKSFATQWLSSSPAWPINPFAPHRNPATGHWSGPRYGLRQQADLVKLAQRHGVLSLLPPSIKSPEFKERRREELGNLRVKGTGVGQRVKGKSWERTLKGRLEKRRKAMEDMPRMVSEWKSRGHGRGWKKWPK</sequence>
<organism evidence="1 2">
    <name type="scientific">Coniosporium uncinatum</name>
    <dbReference type="NCBI Taxonomy" id="93489"/>
    <lineage>
        <taxon>Eukaryota</taxon>
        <taxon>Fungi</taxon>
        <taxon>Dikarya</taxon>
        <taxon>Ascomycota</taxon>
        <taxon>Pezizomycotina</taxon>
        <taxon>Dothideomycetes</taxon>
        <taxon>Dothideomycetes incertae sedis</taxon>
        <taxon>Coniosporium</taxon>
    </lineage>
</organism>
<dbReference type="EMBL" id="JAWDJW010001446">
    <property type="protein sequence ID" value="KAK3079005.1"/>
    <property type="molecule type" value="Genomic_DNA"/>
</dbReference>
<gene>
    <name evidence="1" type="ORF">LTS18_005983</name>
</gene>
<evidence type="ECO:0000313" key="1">
    <source>
        <dbReference type="EMBL" id="KAK3079005.1"/>
    </source>
</evidence>
<accession>A0ACC3DQK0</accession>
<proteinExistence type="predicted"/>
<keyword evidence="2" id="KW-1185">Reference proteome</keyword>